<feature type="compositionally biased region" description="Polar residues" evidence="1">
    <location>
        <begin position="299"/>
        <end position="309"/>
    </location>
</feature>
<sequence>MMNMYTCVESVRRAVCFVLVPPPALLLLLVSSVVQLGVPTISPFLLPRNTVKLLEFETILCHTPNNHLLFTVKFNMTEFNRTECSVFKHYSVNVRESLGRNPELRDSSGRQWYNLSYTKDVKTLRIYITGKTTLHTSWRRAPLEECSRNTLIFRFPHPETNLARYSKNKTFSTSTKRNKPPYNGLDLYRDLMKEIMKNKHPEHHFPTSVVFPYALGSIFGFAVYVRCCLYSHKSKVVERVRTVTITRRIPILDSGSSSPSHTDHQQYHHPHQQCHHQQDLPPSYDDICLEELPPSFSEVQAAQCDNSSLRIPDEERGQQQ</sequence>
<name>A0A8J5MTT3_HOMAM</name>
<dbReference type="OrthoDB" id="10664281at2759"/>
<comment type="caution">
    <text evidence="2">The sequence shown here is derived from an EMBL/GenBank/DDBJ whole genome shotgun (WGS) entry which is preliminary data.</text>
</comment>
<organism evidence="2 3">
    <name type="scientific">Homarus americanus</name>
    <name type="common">American lobster</name>
    <dbReference type="NCBI Taxonomy" id="6706"/>
    <lineage>
        <taxon>Eukaryota</taxon>
        <taxon>Metazoa</taxon>
        <taxon>Ecdysozoa</taxon>
        <taxon>Arthropoda</taxon>
        <taxon>Crustacea</taxon>
        <taxon>Multicrustacea</taxon>
        <taxon>Malacostraca</taxon>
        <taxon>Eumalacostraca</taxon>
        <taxon>Eucarida</taxon>
        <taxon>Decapoda</taxon>
        <taxon>Pleocyemata</taxon>
        <taxon>Astacidea</taxon>
        <taxon>Nephropoidea</taxon>
        <taxon>Nephropidae</taxon>
        <taxon>Homarus</taxon>
    </lineage>
</organism>
<evidence type="ECO:0000256" key="1">
    <source>
        <dbReference type="SAM" id="MobiDB-lite"/>
    </source>
</evidence>
<proteinExistence type="predicted"/>
<gene>
    <name evidence="2" type="ORF">Hamer_G004375</name>
</gene>
<keyword evidence="3" id="KW-1185">Reference proteome</keyword>
<feature type="region of interest" description="Disordered" evidence="1">
    <location>
        <begin position="299"/>
        <end position="320"/>
    </location>
</feature>
<dbReference type="EMBL" id="JAHLQT010026473">
    <property type="protein sequence ID" value="KAG7163266.1"/>
    <property type="molecule type" value="Genomic_DNA"/>
</dbReference>
<dbReference type="AlphaFoldDB" id="A0A8J5MTT3"/>
<reference evidence="2" key="1">
    <citation type="journal article" date="2021" name="Sci. Adv.">
        <title>The American lobster genome reveals insights on longevity, neural, and immune adaptations.</title>
        <authorList>
            <person name="Polinski J.M."/>
            <person name="Zimin A.V."/>
            <person name="Clark K.F."/>
            <person name="Kohn A.B."/>
            <person name="Sadowski N."/>
            <person name="Timp W."/>
            <person name="Ptitsyn A."/>
            <person name="Khanna P."/>
            <person name="Romanova D.Y."/>
            <person name="Williams P."/>
            <person name="Greenwood S.J."/>
            <person name="Moroz L.L."/>
            <person name="Walt D.R."/>
            <person name="Bodnar A.G."/>
        </authorList>
    </citation>
    <scope>NUCLEOTIDE SEQUENCE</scope>
    <source>
        <strain evidence="2">GMGI-L3</strain>
    </source>
</reference>
<feature type="region of interest" description="Disordered" evidence="1">
    <location>
        <begin position="251"/>
        <end position="278"/>
    </location>
</feature>
<dbReference type="Proteomes" id="UP000747542">
    <property type="component" value="Unassembled WGS sequence"/>
</dbReference>
<protein>
    <submittedName>
        <fullName evidence="2">Uncharacterized protein</fullName>
    </submittedName>
</protein>
<accession>A0A8J5MTT3</accession>
<feature type="compositionally biased region" description="Basic and acidic residues" evidence="1">
    <location>
        <begin position="311"/>
        <end position="320"/>
    </location>
</feature>
<evidence type="ECO:0000313" key="2">
    <source>
        <dbReference type="EMBL" id="KAG7163266.1"/>
    </source>
</evidence>
<evidence type="ECO:0000313" key="3">
    <source>
        <dbReference type="Proteomes" id="UP000747542"/>
    </source>
</evidence>